<keyword evidence="2" id="KW-1185">Reference proteome</keyword>
<evidence type="ECO:0000313" key="2">
    <source>
        <dbReference type="Proteomes" id="UP001430953"/>
    </source>
</evidence>
<dbReference type="AlphaFoldDB" id="A0AAW2H111"/>
<dbReference type="Proteomes" id="UP001430953">
    <property type="component" value="Unassembled WGS sequence"/>
</dbReference>
<sequence length="104" mass="11849">MRVCGFRSVPVSYPEQRDKRQLFTLIVRYPGAAPVSNRLSNRVADLQDRKQDRLHVAGSIIPINLQYTVTDESGGIGIPQYLEFQARSAPDFARNLYDNVYYGK</sequence>
<protein>
    <submittedName>
        <fullName evidence="1">Uncharacterized protein</fullName>
    </submittedName>
</protein>
<name>A0AAW2H111_9HYME</name>
<proteinExistence type="predicted"/>
<comment type="caution">
    <text evidence="1">The sequence shown here is derived from an EMBL/GenBank/DDBJ whole genome shotgun (WGS) entry which is preliminary data.</text>
</comment>
<reference evidence="1 2" key="1">
    <citation type="submission" date="2023-03" db="EMBL/GenBank/DDBJ databases">
        <title>High recombination rates correlate with genetic variation in Cardiocondyla obscurior ants.</title>
        <authorList>
            <person name="Errbii M."/>
        </authorList>
    </citation>
    <scope>NUCLEOTIDE SEQUENCE [LARGE SCALE GENOMIC DNA]</scope>
    <source>
        <strain evidence="1">Alpha-2009</strain>
        <tissue evidence="1">Whole body</tissue>
    </source>
</reference>
<gene>
    <name evidence="1" type="ORF">PUN28_000776</name>
</gene>
<organism evidence="1 2">
    <name type="scientific">Cardiocondyla obscurior</name>
    <dbReference type="NCBI Taxonomy" id="286306"/>
    <lineage>
        <taxon>Eukaryota</taxon>
        <taxon>Metazoa</taxon>
        <taxon>Ecdysozoa</taxon>
        <taxon>Arthropoda</taxon>
        <taxon>Hexapoda</taxon>
        <taxon>Insecta</taxon>
        <taxon>Pterygota</taxon>
        <taxon>Neoptera</taxon>
        <taxon>Endopterygota</taxon>
        <taxon>Hymenoptera</taxon>
        <taxon>Apocrita</taxon>
        <taxon>Aculeata</taxon>
        <taxon>Formicoidea</taxon>
        <taxon>Formicidae</taxon>
        <taxon>Myrmicinae</taxon>
        <taxon>Cardiocondyla</taxon>
    </lineage>
</organism>
<accession>A0AAW2H111</accession>
<dbReference type="EMBL" id="JADYXP020000001">
    <property type="protein sequence ID" value="KAL0133234.1"/>
    <property type="molecule type" value="Genomic_DNA"/>
</dbReference>
<evidence type="ECO:0000313" key="1">
    <source>
        <dbReference type="EMBL" id="KAL0133234.1"/>
    </source>
</evidence>